<sequence>MSGEDLESFESDAQMALYEEYKNVFGLFTYVVETDKRFYLCNSVDVQPRADNGTLFFEVAMADVWVWDIFRPSRFMKNVKIFSVKDINVEERSTEGELIIPEMPDFDE</sequence>
<evidence type="ECO:0000313" key="1">
    <source>
        <dbReference type="EMBL" id="QNV40807.1"/>
    </source>
</evidence>
<accession>A0A7H2BMB1</accession>
<dbReference type="RefSeq" id="WP_190618436.1">
    <property type="nucleotide sequence ID" value="NZ_CP061538.1"/>
</dbReference>
<keyword evidence="2" id="KW-1185">Reference proteome</keyword>
<dbReference type="Proteomes" id="UP000516421">
    <property type="component" value="Chromosome"/>
</dbReference>
<name>A0A7H2BMB1_9MICC</name>
<gene>
    <name evidence="1" type="ORF">IDM48_05310</name>
</gene>
<protein>
    <submittedName>
        <fullName evidence="1">DUF2469 family protein</fullName>
    </submittedName>
</protein>
<proteinExistence type="predicted"/>
<evidence type="ECO:0000313" key="2">
    <source>
        <dbReference type="Proteomes" id="UP000516421"/>
    </source>
</evidence>
<dbReference type="InterPro" id="IPR019592">
    <property type="entry name" value="DUF2469"/>
</dbReference>
<dbReference type="AlphaFoldDB" id="A0A7H2BMB1"/>
<dbReference type="Pfam" id="PF10611">
    <property type="entry name" value="DUF2469"/>
    <property type="match status" value="1"/>
</dbReference>
<reference evidence="1 2" key="1">
    <citation type="submission" date="2020-09" db="EMBL/GenBank/DDBJ databases">
        <title>Investigation of environmental microbe.</title>
        <authorList>
            <person name="Ou Y."/>
            <person name="Kang Q."/>
        </authorList>
    </citation>
    <scope>NUCLEOTIDE SEQUENCE [LARGE SCALE GENOMIC DNA]</scope>
    <source>
        <strain evidence="1 2">KJZ-9</strain>
    </source>
</reference>
<dbReference type="KEGG" id="rama:IDM48_05310"/>
<dbReference type="EMBL" id="CP061538">
    <property type="protein sequence ID" value="QNV40807.1"/>
    <property type="molecule type" value="Genomic_DNA"/>
</dbReference>
<organism evidence="1 2">
    <name type="scientific">Rothia amarae</name>
    <dbReference type="NCBI Taxonomy" id="169480"/>
    <lineage>
        <taxon>Bacteria</taxon>
        <taxon>Bacillati</taxon>
        <taxon>Actinomycetota</taxon>
        <taxon>Actinomycetes</taxon>
        <taxon>Micrococcales</taxon>
        <taxon>Micrococcaceae</taxon>
        <taxon>Rothia</taxon>
    </lineage>
</organism>